<dbReference type="PANTHER" id="PTHR43179">
    <property type="entry name" value="RHAMNOSYLTRANSFERASE WBBL"/>
    <property type="match status" value="1"/>
</dbReference>
<gene>
    <name evidence="2" type="ORF">S12H4_30742</name>
</gene>
<dbReference type="AlphaFoldDB" id="X1TXJ2"/>
<feature type="non-terminal residue" evidence="2">
    <location>
        <position position="119"/>
    </location>
</feature>
<accession>X1TXJ2</accession>
<dbReference type="EMBL" id="BARW01017867">
    <property type="protein sequence ID" value="GAI92305.1"/>
    <property type="molecule type" value="Genomic_DNA"/>
</dbReference>
<name>X1TXJ2_9ZZZZ</name>
<dbReference type="InterPro" id="IPR029044">
    <property type="entry name" value="Nucleotide-diphossugar_trans"/>
</dbReference>
<dbReference type="Pfam" id="PF00535">
    <property type="entry name" value="Glycos_transf_2"/>
    <property type="match status" value="1"/>
</dbReference>
<comment type="caution">
    <text evidence="2">The sequence shown here is derived from an EMBL/GenBank/DDBJ whole genome shotgun (WGS) entry which is preliminary data.</text>
</comment>
<evidence type="ECO:0000259" key="1">
    <source>
        <dbReference type="Pfam" id="PF00535"/>
    </source>
</evidence>
<reference evidence="2" key="1">
    <citation type="journal article" date="2014" name="Front. Microbiol.">
        <title>High frequency of phylogenetically diverse reductive dehalogenase-homologous genes in deep subseafloor sedimentary metagenomes.</title>
        <authorList>
            <person name="Kawai M."/>
            <person name="Futagami T."/>
            <person name="Toyoda A."/>
            <person name="Takaki Y."/>
            <person name="Nishi S."/>
            <person name="Hori S."/>
            <person name="Arai W."/>
            <person name="Tsubouchi T."/>
            <person name="Morono Y."/>
            <person name="Uchiyama I."/>
            <person name="Ito T."/>
            <person name="Fujiyama A."/>
            <person name="Inagaki F."/>
            <person name="Takami H."/>
        </authorList>
    </citation>
    <scope>NUCLEOTIDE SEQUENCE</scope>
    <source>
        <strain evidence="2">Expedition CK06-06</strain>
    </source>
</reference>
<sequence length="119" mass="14023">MANVVKAKATICVTNYKTLDFTRLCLRSIRKFTRYPYEVIVVDNDSQDESLEYLKRLSWIRLIERRHKAGERRGSYDEGAALDLGLQNCNTEFYISMHSDTFVQKDNWLTELISCFRND</sequence>
<proteinExistence type="predicted"/>
<dbReference type="PANTHER" id="PTHR43179:SF7">
    <property type="entry name" value="RHAMNOSYLTRANSFERASE WBBL"/>
    <property type="match status" value="1"/>
</dbReference>
<dbReference type="SUPFAM" id="SSF53448">
    <property type="entry name" value="Nucleotide-diphospho-sugar transferases"/>
    <property type="match status" value="1"/>
</dbReference>
<organism evidence="2">
    <name type="scientific">marine sediment metagenome</name>
    <dbReference type="NCBI Taxonomy" id="412755"/>
    <lineage>
        <taxon>unclassified sequences</taxon>
        <taxon>metagenomes</taxon>
        <taxon>ecological metagenomes</taxon>
    </lineage>
</organism>
<dbReference type="InterPro" id="IPR001173">
    <property type="entry name" value="Glyco_trans_2-like"/>
</dbReference>
<protein>
    <recommendedName>
        <fullName evidence="1">Glycosyltransferase 2-like domain-containing protein</fullName>
    </recommendedName>
</protein>
<feature type="domain" description="Glycosyltransferase 2-like" evidence="1">
    <location>
        <begin position="10"/>
        <end position="115"/>
    </location>
</feature>
<evidence type="ECO:0000313" key="2">
    <source>
        <dbReference type="EMBL" id="GAI92305.1"/>
    </source>
</evidence>
<dbReference type="Gene3D" id="3.90.550.10">
    <property type="entry name" value="Spore Coat Polysaccharide Biosynthesis Protein SpsA, Chain A"/>
    <property type="match status" value="1"/>
</dbReference>